<name>A0A2U3P3L8_9MYCO</name>
<evidence type="ECO:0000313" key="1">
    <source>
        <dbReference type="EMBL" id="SPM38338.1"/>
    </source>
</evidence>
<gene>
    <name evidence="1" type="ORF">MNAB215_515</name>
</gene>
<organism evidence="1 2">
    <name type="scientific">Mycobacterium numidiamassiliense</name>
    <dbReference type="NCBI Taxonomy" id="1841861"/>
    <lineage>
        <taxon>Bacteria</taxon>
        <taxon>Bacillati</taxon>
        <taxon>Actinomycetota</taxon>
        <taxon>Actinomycetes</taxon>
        <taxon>Mycobacteriales</taxon>
        <taxon>Mycobacteriaceae</taxon>
        <taxon>Mycobacterium</taxon>
    </lineage>
</organism>
<accession>A0A2U3P3L8</accession>
<dbReference type="AlphaFoldDB" id="A0A2U3P3L8"/>
<dbReference type="RefSeq" id="WP_165691519.1">
    <property type="nucleotide sequence ID" value="NZ_FUEZ01000003.1"/>
</dbReference>
<keyword evidence="2" id="KW-1185">Reference proteome</keyword>
<dbReference type="Proteomes" id="UP000240424">
    <property type="component" value="Unassembled WGS sequence"/>
</dbReference>
<proteinExistence type="predicted"/>
<dbReference type="EMBL" id="FUEZ01000003">
    <property type="protein sequence ID" value="SPM38338.1"/>
    <property type="molecule type" value="Genomic_DNA"/>
</dbReference>
<protein>
    <submittedName>
        <fullName evidence="1">ESX-1 secretion-associated protein EspK</fullName>
    </submittedName>
</protein>
<dbReference type="STRING" id="1841861.GCA_900157365_04718"/>
<sequence>MQSARRLAAALNAPVDDEEPDLGFFWVTGLTTDGAIVVANSYGLAYIPDGVQLPEQVHMATADKAISAGERASWVTYPALAVQGWAVHHNVKLRALIATAEQLADSNPDVAKILLQVDDIPDSGEMVGRSRLAVADPATAERLAQTPDVHLLAVLPPPPADAAPPADQRFRLWLPVMKTMAYDDPRRQTPHLQAFHAYVAHAQELAGNDAYTAADPAAQRRAVDGWLYWKHLAGLHQAALAEVSVGKGAPIRGMT</sequence>
<evidence type="ECO:0000313" key="2">
    <source>
        <dbReference type="Proteomes" id="UP000240424"/>
    </source>
</evidence>
<reference evidence="1 2" key="1">
    <citation type="submission" date="2017-01" db="EMBL/GenBank/DDBJ databases">
        <authorList>
            <consortium name="Urmite Genomes"/>
        </authorList>
    </citation>
    <scope>NUCLEOTIDE SEQUENCE [LARGE SCALE GENOMIC DNA]</scope>
    <source>
        <strain evidence="1 2">AB215</strain>
    </source>
</reference>